<organism evidence="1 2">
    <name type="scientific">Alteromonas confluentis</name>
    <dbReference type="NCBI Taxonomy" id="1656094"/>
    <lineage>
        <taxon>Bacteria</taxon>
        <taxon>Pseudomonadati</taxon>
        <taxon>Pseudomonadota</taxon>
        <taxon>Gammaproteobacteria</taxon>
        <taxon>Alteromonadales</taxon>
        <taxon>Alteromonadaceae</taxon>
        <taxon>Alteromonas/Salinimonas group</taxon>
        <taxon>Alteromonas</taxon>
    </lineage>
</organism>
<dbReference type="RefSeq" id="WP_070125212.1">
    <property type="nucleotide sequence ID" value="NZ_MDHN01000021.1"/>
</dbReference>
<sequence>MTPEEWWKNFALNREIDTSGTFIYNAVRALEEMESFQHSVDTFEVLYGLSVGIERLAKIAIILVEHTSQADIEKLEQSLISHNTLALVERVSSQRELKINAQGKEFLSLLTNFYKKHRYDRFSFSSISNIEKEKFAYLKFLDKHLGSSLSASGDFDPIPNNDRIRKFTGRVVLKIITELYNVIRNEARRLNIYTPEVRGDSKALKVFYGKRLDLIDERYVRKEILLYLISKKAGGNHYELIKSIEALELDQGFMPEYIQALLNDRKVTYVSDQIDDIYFDIDDVKRRIEFLDIIDCAHLSYK</sequence>
<dbReference type="OrthoDB" id="1340765at2"/>
<dbReference type="Proteomes" id="UP000175691">
    <property type="component" value="Unassembled WGS sequence"/>
</dbReference>
<evidence type="ECO:0000313" key="1">
    <source>
        <dbReference type="EMBL" id="OFC70820.1"/>
    </source>
</evidence>
<proteinExistence type="predicted"/>
<comment type="caution">
    <text evidence="1">The sequence shown here is derived from an EMBL/GenBank/DDBJ whole genome shotgun (WGS) entry which is preliminary data.</text>
</comment>
<evidence type="ECO:0000313" key="2">
    <source>
        <dbReference type="Proteomes" id="UP000175691"/>
    </source>
</evidence>
<dbReference type="STRING" id="1656094.BFC18_10210"/>
<reference evidence="1 2" key="1">
    <citation type="submission" date="2016-08" db="EMBL/GenBank/DDBJ databases">
        <authorList>
            <person name="Seilhamer J.J."/>
        </authorList>
    </citation>
    <scope>NUCLEOTIDE SEQUENCE [LARGE SCALE GENOMIC DNA]</scope>
    <source>
        <strain evidence="1 2">KCTC 42603</strain>
    </source>
</reference>
<gene>
    <name evidence="1" type="ORF">BFC18_10210</name>
</gene>
<dbReference type="AlphaFoldDB" id="A0A1E7ZBE6"/>
<accession>A0A1E7ZBE6</accession>
<keyword evidence="2" id="KW-1185">Reference proteome</keyword>
<dbReference type="EMBL" id="MDHN01000021">
    <property type="protein sequence ID" value="OFC70820.1"/>
    <property type="molecule type" value="Genomic_DNA"/>
</dbReference>
<protein>
    <submittedName>
        <fullName evidence="1">Uncharacterized protein</fullName>
    </submittedName>
</protein>
<name>A0A1E7ZBE6_9ALTE</name>